<reference evidence="3" key="1">
    <citation type="submission" date="2016-10" db="EMBL/GenBank/DDBJ databases">
        <authorList>
            <person name="Varghese N."/>
            <person name="Submissions S."/>
        </authorList>
    </citation>
    <scope>NUCLEOTIDE SEQUENCE [LARGE SCALE GENOMIC DNA]</scope>
    <source>
        <strain evidence="3">DSM 45460</strain>
    </source>
</reference>
<evidence type="ECO:0000256" key="1">
    <source>
        <dbReference type="SAM" id="Phobius"/>
    </source>
</evidence>
<gene>
    <name evidence="2" type="ORF">SAMN04487820_1024</name>
</gene>
<keyword evidence="1" id="KW-1133">Transmembrane helix</keyword>
<keyword evidence="3" id="KW-1185">Reference proteome</keyword>
<name>A0A1G8WHH1_ACTMZ</name>
<evidence type="ECO:0000313" key="2">
    <source>
        <dbReference type="EMBL" id="SDJ76980.1"/>
    </source>
</evidence>
<sequence length="76" mass="7739">MPRAPSWILVLGSVSGSLAVLSLLLNALSGRGSLLPHPAIWGLVAAGATLLGLGLVESLRRVRRGGGARCGRSARV</sequence>
<proteinExistence type="predicted"/>
<feature type="transmembrane region" description="Helical" evidence="1">
    <location>
        <begin position="39"/>
        <end position="56"/>
    </location>
</feature>
<organism evidence="2 3">
    <name type="scientific">Actinopolyspora mzabensis</name>
    <dbReference type="NCBI Taxonomy" id="995066"/>
    <lineage>
        <taxon>Bacteria</taxon>
        <taxon>Bacillati</taxon>
        <taxon>Actinomycetota</taxon>
        <taxon>Actinomycetes</taxon>
        <taxon>Actinopolysporales</taxon>
        <taxon>Actinopolysporaceae</taxon>
        <taxon>Actinopolyspora</taxon>
    </lineage>
</organism>
<dbReference type="Proteomes" id="UP000199213">
    <property type="component" value="Unassembled WGS sequence"/>
</dbReference>
<accession>A0A1G8WHH1</accession>
<dbReference type="AlphaFoldDB" id="A0A1G8WHH1"/>
<dbReference type="EMBL" id="FNFM01000002">
    <property type="protein sequence ID" value="SDJ76980.1"/>
    <property type="molecule type" value="Genomic_DNA"/>
</dbReference>
<keyword evidence="1" id="KW-0812">Transmembrane</keyword>
<protein>
    <submittedName>
        <fullName evidence="2">Uncharacterized protein</fullName>
    </submittedName>
</protein>
<evidence type="ECO:0000313" key="3">
    <source>
        <dbReference type="Proteomes" id="UP000199213"/>
    </source>
</evidence>
<keyword evidence="1" id="KW-0472">Membrane</keyword>